<dbReference type="CDD" id="cd00609">
    <property type="entry name" value="AAT_like"/>
    <property type="match status" value="1"/>
</dbReference>
<dbReference type="SUPFAM" id="SSF53383">
    <property type="entry name" value="PLP-dependent transferases"/>
    <property type="match status" value="1"/>
</dbReference>
<dbReference type="SMART" id="SM00345">
    <property type="entry name" value="HTH_GNTR"/>
    <property type="match status" value="1"/>
</dbReference>
<dbReference type="PANTHER" id="PTHR46577:SF1">
    <property type="entry name" value="HTH-TYPE TRANSCRIPTIONAL REGULATORY PROTEIN GABR"/>
    <property type="match status" value="1"/>
</dbReference>
<keyword evidence="3" id="KW-0805">Transcription regulation</keyword>
<dbReference type="GO" id="GO:0008483">
    <property type="term" value="F:transaminase activity"/>
    <property type="evidence" value="ECO:0007669"/>
    <property type="project" value="UniProtKB-KW"/>
</dbReference>
<dbReference type="InterPro" id="IPR004839">
    <property type="entry name" value="Aminotransferase_I/II_large"/>
</dbReference>
<keyword evidence="4" id="KW-0238">DNA-binding</keyword>
<dbReference type="InterPro" id="IPR036390">
    <property type="entry name" value="WH_DNA-bd_sf"/>
</dbReference>
<dbReference type="CDD" id="cd07377">
    <property type="entry name" value="WHTH_GntR"/>
    <property type="match status" value="1"/>
</dbReference>
<dbReference type="InterPro" id="IPR015424">
    <property type="entry name" value="PyrdxlP-dep_Trfase"/>
</dbReference>
<dbReference type="KEGG" id="mik:FOE78_06245"/>
<evidence type="ECO:0000256" key="2">
    <source>
        <dbReference type="ARBA" id="ARBA00022898"/>
    </source>
</evidence>
<dbReference type="Gene3D" id="3.40.640.10">
    <property type="entry name" value="Type I PLP-dependent aspartate aminotransferase-like (Major domain)"/>
    <property type="match status" value="1"/>
</dbReference>
<dbReference type="PRINTS" id="PR00035">
    <property type="entry name" value="HTHGNTR"/>
</dbReference>
<dbReference type="Pfam" id="PF00155">
    <property type="entry name" value="Aminotran_1_2"/>
    <property type="match status" value="1"/>
</dbReference>
<keyword evidence="8" id="KW-1185">Reference proteome</keyword>
<dbReference type="OrthoDB" id="594134at2"/>
<keyword evidence="5" id="KW-0804">Transcription</keyword>
<dbReference type="PROSITE" id="PS50949">
    <property type="entry name" value="HTH_GNTR"/>
    <property type="match status" value="1"/>
</dbReference>
<dbReference type="InterPro" id="IPR000524">
    <property type="entry name" value="Tscrpt_reg_HTH_GntR"/>
</dbReference>
<dbReference type="RefSeq" id="WP_143985529.1">
    <property type="nucleotide sequence ID" value="NZ_CP041692.1"/>
</dbReference>
<dbReference type="SUPFAM" id="SSF46785">
    <property type="entry name" value="Winged helix' DNA-binding domain"/>
    <property type="match status" value="1"/>
</dbReference>
<evidence type="ECO:0000313" key="8">
    <source>
        <dbReference type="Proteomes" id="UP000319263"/>
    </source>
</evidence>
<dbReference type="Pfam" id="PF00392">
    <property type="entry name" value="GntR"/>
    <property type="match status" value="1"/>
</dbReference>
<dbReference type="AlphaFoldDB" id="A0A516PX82"/>
<keyword evidence="2" id="KW-0663">Pyridoxal phosphate</keyword>
<dbReference type="GO" id="GO:0003700">
    <property type="term" value="F:DNA-binding transcription factor activity"/>
    <property type="evidence" value="ECO:0007669"/>
    <property type="project" value="InterPro"/>
</dbReference>
<name>A0A516PX82_9ACTN</name>
<comment type="similarity">
    <text evidence="1">In the C-terminal section; belongs to the class-I pyridoxal-phosphate-dependent aminotransferase family.</text>
</comment>
<dbReference type="InterPro" id="IPR051446">
    <property type="entry name" value="HTH_trans_reg/aminotransferase"/>
</dbReference>
<evidence type="ECO:0000313" key="7">
    <source>
        <dbReference type="EMBL" id="QDP95561.1"/>
    </source>
</evidence>
<dbReference type="GO" id="GO:0030170">
    <property type="term" value="F:pyridoxal phosphate binding"/>
    <property type="evidence" value="ECO:0007669"/>
    <property type="project" value="InterPro"/>
</dbReference>
<dbReference type="PANTHER" id="PTHR46577">
    <property type="entry name" value="HTH-TYPE TRANSCRIPTIONAL REGULATORY PROTEIN GABR"/>
    <property type="match status" value="1"/>
</dbReference>
<accession>A0A516PX82</accession>
<dbReference type="EMBL" id="CP041692">
    <property type="protein sequence ID" value="QDP95561.1"/>
    <property type="molecule type" value="Genomic_DNA"/>
</dbReference>
<evidence type="ECO:0000256" key="4">
    <source>
        <dbReference type="ARBA" id="ARBA00023125"/>
    </source>
</evidence>
<dbReference type="InterPro" id="IPR015421">
    <property type="entry name" value="PyrdxlP-dep_Trfase_major"/>
</dbReference>
<dbReference type="InterPro" id="IPR036388">
    <property type="entry name" value="WH-like_DNA-bd_sf"/>
</dbReference>
<evidence type="ECO:0000259" key="6">
    <source>
        <dbReference type="PROSITE" id="PS50949"/>
    </source>
</evidence>
<keyword evidence="7" id="KW-0032">Aminotransferase</keyword>
<dbReference type="GO" id="GO:0003677">
    <property type="term" value="F:DNA binding"/>
    <property type="evidence" value="ECO:0007669"/>
    <property type="project" value="UniProtKB-KW"/>
</dbReference>
<proteinExistence type="inferred from homology"/>
<evidence type="ECO:0000256" key="1">
    <source>
        <dbReference type="ARBA" id="ARBA00005384"/>
    </source>
</evidence>
<gene>
    <name evidence="7" type="ORF">FOE78_06245</name>
</gene>
<organism evidence="7 8">
    <name type="scientific">Microlunatus elymi</name>
    <dbReference type="NCBI Taxonomy" id="2596828"/>
    <lineage>
        <taxon>Bacteria</taxon>
        <taxon>Bacillati</taxon>
        <taxon>Actinomycetota</taxon>
        <taxon>Actinomycetes</taxon>
        <taxon>Propionibacteriales</taxon>
        <taxon>Propionibacteriaceae</taxon>
        <taxon>Microlunatus</taxon>
    </lineage>
</organism>
<protein>
    <submittedName>
        <fullName evidence="7">PLP-dependent aminotransferase family protein</fullName>
    </submittedName>
</protein>
<keyword evidence="7" id="KW-0808">Transferase</keyword>
<evidence type="ECO:0000256" key="3">
    <source>
        <dbReference type="ARBA" id="ARBA00023015"/>
    </source>
</evidence>
<sequence length="478" mass="51787">MIESIVNVAGLTLDLGSPGQPLIRRLMAALRDGVRDGRLPAGTALPPSRTLATELGCSRWVVTEAYGQLVAEGYLNAAQGSVTTVRALGVADDHGPTRRSQPDRRPRFDLAPGVPDLAAFPRARWADCYRRAVLERETGLLGGRSLLSTIDARSVITDYLVRTRQIREDPSQLNLSSGATDAVGWLARLLSAGGHRRIAVEDPSWPGLRDAARRAGLQLVPIEVDGDGLRVDQLDDHRVRAVICTPAHQFPTGVAMSADRRLALIDWAHRVDGLIIEDDYDAEFRYDRRPVASLQGMAPDRVVLVGSVSKTLSPAVGLGWTVLPQQLIMRILSEDLELRTGPSTFTIDAMAAMISGGWYERHLRAMRLTYRRRREALLAALLELLPEATVRGMPAGLHVVVDLPAGTDVENIVDQAARREVAVAGIGRYRLRSDPAESSLVLGFGNLRSGRERDAVEILAAVISTAGSGAGGRDRSRG</sequence>
<dbReference type="Proteomes" id="UP000319263">
    <property type="component" value="Chromosome"/>
</dbReference>
<evidence type="ECO:0000256" key="5">
    <source>
        <dbReference type="ARBA" id="ARBA00023163"/>
    </source>
</evidence>
<reference evidence="7 8" key="1">
    <citation type="submission" date="2019-07" db="EMBL/GenBank/DDBJ databases">
        <title>Microlunatus dokdonensis sp. nov. isolated from the rhizospheric soil of the wild plant Elymus tsukushiensis.</title>
        <authorList>
            <person name="Ghim S.-Y."/>
            <person name="Hwang Y.-J."/>
            <person name="Son J.-S."/>
            <person name="Shin J.-H."/>
        </authorList>
    </citation>
    <scope>NUCLEOTIDE SEQUENCE [LARGE SCALE GENOMIC DNA]</scope>
    <source>
        <strain evidence="7 8">KUDC0627</strain>
    </source>
</reference>
<feature type="domain" description="HTH gntR-type" evidence="6">
    <location>
        <begin position="20"/>
        <end position="88"/>
    </location>
</feature>
<dbReference type="Gene3D" id="1.10.10.10">
    <property type="entry name" value="Winged helix-like DNA-binding domain superfamily/Winged helix DNA-binding domain"/>
    <property type="match status" value="1"/>
</dbReference>